<dbReference type="PANTHER" id="PTHR34857">
    <property type="entry name" value="SLL0384 PROTEIN"/>
    <property type="match status" value="1"/>
</dbReference>
<dbReference type="Pfam" id="PF02361">
    <property type="entry name" value="CbiQ"/>
    <property type="match status" value="1"/>
</dbReference>
<dbReference type="CDD" id="cd16914">
    <property type="entry name" value="EcfT"/>
    <property type="match status" value="1"/>
</dbReference>
<dbReference type="GO" id="GO:0006824">
    <property type="term" value="P:cobalt ion transport"/>
    <property type="evidence" value="ECO:0007669"/>
    <property type="project" value="InterPro"/>
</dbReference>
<dbReference type="AlphaFoldDB" id="Q07Q72"/>
<evidence type="ECO:0000313" key="8">
    <source>
        <dbReference type="EMBL" id="ABJ05912.1"/>
    </source>
</evidence>
<comment type="similarity">
    <text evidence="2">Belongs to the CbiQ family.</text>
</comment>
<dbReference type="KEGG" id="rpe:RPE_1968"/>
<comment type="subcellular location">
    <subcellularLocation>
        <location evidence="1">Cell membrane</location>
        <topology evidence="1">Multi-pass membrane protein</topology>
    </subcellularLocation>
</comment>
<sequence>MSVLDADDTTTGEARISHVSPNAAADAGPIHRLDPRTRLLAAAVFALVVVSLNSQAATVVALGLGCGLGIAARLPGSQTLRKLLTLDGFMVMALITLPFTVPGEPWFSVAGLPASWEGAERAALILLKGNAVVLAVLALLGTMDTVVLGRALARLGAPHKLVHLYAFTIRYLDVLNREYARLRTAMKARAFRLRSDRHTWRSIGWLFGMLMIRSIERAERITAAMRCRGFDGRLWLRQDDSPFGKADGLFTLASTGGIALLIVIASL</sequence>
<proteinExistence type="inferred from homology"/>
<organism evidence="8">
    <name type="scientific">Rhodopseudomonas palustris (strain BisA53)</name>
    <dbReference type="NCBI Taxonomy" id="316055"/>
    <lineage>
        <taxon>Bacteria</taxon>
        <taxon>Pseudomonadati</taxon>
        <taxon>Pseudomonadota</taxon>
        <taxon>Alphaproteobacteria</taxon>
        <taxon>Hyphomicrobiales</taxon>
        <taxon>Nitrobacteraceae</taxon>
        <taxon>Rhodopseudomonas</taxon>
    </lineage>
</organism>
<evidence type="ECO:0000256" key="3">
    <source>
        <dbReference type="ARBA" id="ARBA00022475"/>
    </source>
</evidence>
<evidence type="ECO:0000256" key="2">
    <source>
        <dbReference type="ARBA" id="ARBA00008564"/>
    </source>
</evidence>
<dbReference type="NCBIfam" id="TIGR02454">
    <property type="entry name" value="ECF_T_CbiQ"/>
    <property type="match status" value="1"/>
</dbReference>
<keyword evidence="6 7" id="KW-0472">Membrane</keyword>
<name>Q07Q72_RHOP5</name>
<reference evidence="8" key="1">
    <citation type="submission" date="2006-09" db="EMBL/GenBank/DDBJ databases">
        <title>Complete sequence of Rhodopseudomonas palustris BisA53.</title>
        <authorList>
            <consortium name="US DOE Joint Genome Institute"/>
            <person name="Copeland A."/>
            <person name="Lucas S."/>
            <person name="Lapidus A."/>
            <person name="Barry K."/>
            <person name="Detter J.C."/>
            <person name="Glavina del Rio T."/>
            <person name="Hammon N."/>
            <person name="Israni S."/>
            <person name="Dalin E."/>
            <person name="Tice H."/>
            <person name="Pitluck S."/>
            <person name="Chain P."/>
            <person name="Malfatti S."/>
            <person name="Shin M."/>
            <person name="Vergez L."/>
            <person name="Schmutz J."/>
            <person name="Larimer F."/>
            <person name="Land M."/>
            <person name="Hauser L."/>
            <person name="Pelletier D.A."/>
            <person name="Kyrpides N."/>
            <person name="Kim E."/>
            <person name="Harwood C.S."/>
            <person name="Oda Y."/>
            <person name="Richardson P."/>
        </authorList>
    </citation>
    <scope>NUCLEOTIDE SEQUENCE [LARGE SCALE GENOMIC DNA]</scope>
    <source>
        <strain evidence="8">BisA53</strain>
    </source>
</reference>
<protein>
    <submittedName>
        <fullName evidence="8">Cobalt ABC transporter, inner membrane subunit CbiQ</fullName>
    </submittedName>
</protein>
<accession>Q07Q72</accession>
<evidence type="ECO:0000256" key="7">
    <source>
        <dbReference type="SAM" id="Phobius"/>
    </source>
</evidence>
<dbReference type="InterPro" id="IPR012809">
    <property type="entry name" value="ECF_CbiQ"/>
</dbReference>
<dbReference type="EMBL" id="CP000463">
    <property type="protein sequence ID" value="ABJ05912.1"/>
    <property type="molecule type" value="Genomic_DNA"/>
</dbReference>
<dbReference type="InterPro" id="IPR003339">
    <property type="entry name" value="ABC/ECF_trnsptr_transmembrane"/>
</dbReference>
<dbReference type="eggNOG" id="COG0619">
    <property type="taxonomic scope" value="Bacteria"/>
</dbReference>
<gene>
    <name evidence="8" type="ordered locus">RPE_1968</name>
</gene>
<dbReference type="STRING" id="316055.RPE_1968"/>
<feature type="transmembrane region" description="Helical" evidence="7">
    <location>
        <begin position="121"/>
        <end position="140"/>
    </location>
</feature>
<evidence type="ECO:0000256" key="1">
    <source>
        <dbReference type="ARBA" id="ARBA00004651"/>
    </source>
</evidence>
<feature type="transmembrane region" description="Helical" evidence="7">
    <location>
        <begin position="246"/>
        <end position="265"/>
    </location>
</feature>
<dbReference type="InterPro" id="IPR051611">
    <property type="entry name" value="ECF_transporter_component"/>
</dbReference>
<dbReference type="OrthoDB" id="4533at2"/>
<dbReference type="GO" id="GO:0043190">
    <property type="term" value="C:ATP-binding cassette (ABC) transporter complex"/>
    <property type="evidence" value="ECO:0007669"/>
    <property type="project" value="InterPro"/>
</dbReference>
<dbReference type="PANTHER" id="PTHR34857:SF2">
    <property type="entry name" value="SLL0384 PROTEIN"/>
    <property type="match status" value="1"/>
</dbReference>
<evidence type="ECO:0000256" key="6">
    <source>
        <dbReference type="ARBA" id="ARBA00023136"/>
    </source>
</evidence>
<dbReference type="HOGENOM" id="CLU_056469_1_3_5"/>
<feature type="transmembrane region" description="Helical" evidence="7">
    <location>
        <begin position="83"/>
        <end position="101"/>
    </location>
</feature>
<keyword evidence="3" id="KW-1003">Cell membrane</keyword>
<keyword evidence="5 7" id="KW-1133">Transmembrane helix</keyword>
<feature type="transmembrane region" description="Helical" evidence="7">
    <location>
        <begin position="39"/>
        <end position="71"/>
    </location>
</feature>
<keyword evidence="4 7" id="KW-0812">Transmembrane</keyword>
<evidence type="ECO:0000256" key="4">
    <source>
        <dbReference type="ARBA" id="ARBA00022692"/>
    </source>
</evidence>
<evidence type="ECO:0000256" key="5">
    <source>
        <dbReference type="ARBA" id="ARBA00022989"/>
    </source>
</evidence>